<feature type="signal peptide" evidence="2">
    <location>
        <begin position="1"/>
        <end position="23"/>
    </location>
</feature>
<feature type="compositionally biased region" description="Polar residues" evidence="1">
    <location>
        <begin position="21"/>
        <end position="56"/>
    </location>
</feature>
<organism evidence="3">
    <name type="scientific">Desulfobacca acetoxidans</name>
    <dbReference type="NCBI Taxonomy" id="60893"/>
    <lineage>
        <taxon>Bacteria</taxon>
        <taxon>Pseudomonadati</taxon>
        <taxon>Thermodesulfobacteriota</taxon>
        <taxon>Desulfobaccia</taxon>
        <taxon>Desulfobaccales</taxon>
        <taxon>Desulfobaccaceae</taxon>
        <taxon>Desulfobacca</taxon>
    </lineage>
</organism>
<evidence type="ECO:0000313" key="3">
    <source>
        <dbReference type="EMBL" id="HGZ11880.1"/>
    </source>
</evidence>
<name>A0A7C5EM95_9BACT</name>
<accession>A0A7C5EM95</accession>
<feature type="chain" id="PRO_5028063013" evidence="2">
    <location>
        <begin position="24"/>
        <end position="119"/>
    </location>
</feature>
<gene>
    <name evidence="3" type="ORF">ENW48_06640</name>
</gene>
<dbReference type="AlphaFoldDB" id="A0A7C5EM95"/>
<feature type="region of interest" description="Disordered" evidence="1">
    <location>
        <begin position="21"/>
        <end position="119"/>
    </location>
</feature>
<keyword evidence="2" id="KW-0732">Signal</keyword>
<feature type="compositionally biased region" description="Basic and acidic residues" evidence="1">
    <location>
        <begin position="107"/>
        <end position="119"/>
    </location>
</feature>
<protein>
    <submittedName>
        <fullName evidence="3">Uncharacterized protein</fullName>
    </submittedName>
</protein>
<proteinExistence type="predicted"/>
<reference evidence="3" key="1">
    <citation type="journal article" date="2020" name="mSystems">
        <title>Genome- and Community-Level Interaction Insights into Carbon Utilization and Element Cycling Functions of Hydrothermarchaeota in Hydrothermal Sediment.</title>
        <authorList>
            <person name="Zhou Z."/>
            <person name="Liu Y."/>
            <person name="Xu W."/>
            <person name="Pan J."/>
            <person name="Luo Z.H."/>
            <person name="Li M."/>
        </authorList>
    </citation>
    <scope>NUCLEOTIDE SEQUENCE [LARGE SCALE GENOMIC DNA]</scope>
    <source>
        <strain evidence="3">SpSt-853</strain>
    </source>
</reference>
<dbReference type="EMBL" id="DTKJ01000044">
    <property type="protein sequence ID" value="HGZ11880.1"/>
    <property type="molecule type" value="Genomic_DNA"/>
</dbReference>
<evidence type="ECO:0000256" key="1">
    <source>
        <dbReference type="SAM" id="MobiDB-lite"/>
    </source>
</evidence>
<sequence>MKKVVTTLTVLSFVLGLALSGQAQSTAPKESKPAVQTQASATGSQVTPAPGSQATQAKEGKAQDVGTVQAKEEDQAKNQEQGKNPGKKLEKKQSVKNPGTSTTETKSNTKKEEKQDKTK</sequence>
<evidence type="ECO:0000256" key="2">
    <source>
        <dbReference type="SAM" id="SignalP"/>
    </source>
</evidence>
<comment type="caution">
    <text evidence="3">The sequence shown here is derived from an EMBL/GenBank/DDBJ whole genome shotgun (WGS) entry which is preliminary data.</text>
</comment>